<evidence type="ECO:0000256" key="5">
    <source>
        <dbReference type="ARBA" id="ARBA00022989"/>
    </source>
</evidence>
<comment type="subcellular location">
    <subcellularLocation>
        <location evidence="2">Endomembrane system</location>
    </subcellularLocation>
    <subcellularLocation>
        <location evidence="1">Membrane</location>
        <topology evidence="1">Single-pass membrane protein</topology>
    </subcellularLocation>
</comment>
<dbReference type="InterPro" id="IPR002172">
    <property type="entry name" value="LDrepeatLR_classA_rpt"/>
</dbReference>
<evidence type="ECO:0000256" key="7">
    <source>
        <dbReference type="ARBA" id="ARBA00023157"/>
    </source>
</evidence>
<evidence type="ECO:0000256" key="2">
    <source>
        <dbReference type="ARBA" id="ARBA00004308"/>
    </source>
</evidence>
<dbReference type="PROSITE" id="PS50068">
    <property type="entry name" value="LDLRA_2"/>
    <property type="match status" value="4"/>
</dbReference>
<dbReference type="OrthoDB" id="2019384at2759"/>
<reference evidence="12 13" key="1">
    <citation type="journal article" date="2007" name="Nature">
        <title>Evolution of genes and genomes on the Drosophila phylogeny.</title>
        <authorList>
            <consortium name="Drosophila 12 Genomes Consortium"/>
            <person name="Clark A.G."/>
            <person name="Eisen M.B."/>
            <person name="Smith D.R."/>
            <person name="Bergman C.M."/>
            <person name="Oliver B."/>
            <person name="Markow T.A."/>
            <person name="Kaufman T.C."/>
            <person name="Kellis M."/>
            <person name="Gelbart W."/>
            <person name="Iyer V.N."/>
            <person name="Pollard D.A."/>
            <person name="Sackton T.B."/>
            <person name="Larracuente A.M."/>
            <person name="Singh N.D."/>
            <person name="Abad J.P."/>
            <person name="Abt D.N."/>
            <person name="Adryan B."/>
            <person name="Aguade M."/>
            <person name="Akashi H."/>
            <person name="Anderson W.W."/>
            <person name="Aquadro C.F."/>
            <person name="Ardell D.H."/>
            <person name="Arguello R."/>
            <person name="Artieri C.G."/>
            <person name="Barbash D.A."/>
            <person name="Barker D."/>
            <person name="Barsanti P."/>
            <person name="Batterham P."/>
            <person name="Batzoglou S."/>
            <person name="Begun D."/>
            <person name="Bhutkar A."/>
            <person name="Blanco E."/>
            <person name="Bosak S.A."/>
            <person name="Bradley R.K."/>
            <person name="Brand A.D."/>
            <person name="Brent M.R."/>
            <person name="Brooks A.N."/>
            <person name="Brown R.H."/>
            <person name="Butlin R.K."/>
            <person name="Caggese C."/>
            <person name="Calvi B.R."/>
            <person name="Bernardo de Carvalho A."/>
            <person name="Caspi A."/>
            <person name="Castrezana S."/>
            <person name="Celniker S.E."/>
            <person name="Chang J.L."/>
            <person name="Chapple C."/>
            <person name="Chatterji S."/>
            <person name="Chinwalla A."/>
            <person name="Civetta A."/>
            <person name="Clifton S.W."/>
            <person name="Comeron J.M."/>
            <person name="Costello J.C."/>
            <person name="Coyne J.A."/>
            <person name="Daub J."/>
            <person name="David R.G."/>
            <person name="Delcher A.L."/>
            <person name="Delehaunty K."/>
            <person name="Do C.B."/>
            <person name="Ebling H."/>
            <person name="Edwards K."/>
            <person name="Eickbush T."/>
            <person name="Evans J.D."/>
            <person name="Filipski A."/>
            <person name="Findeiss S."/>
            <person name="Freyhult E."/>
            <person name="Fulton L."/>
            <person name="Fulton R."/>
            <person name="Garcia A.C."/>
            <person name="Gardiner A."/>
            <person name="Garfield D.A."/>
            <person name="Garvin B.E."/>
            <person name="Gibson G."/>
            <person name="Gilbert D."/>
            <person name="Gnerre S."/>
            <person name="Godfrey J."/>
            <person name="Good R."/>
            <person name="Gotea V."/>
            <person name="Gravely B."/>
            <person name="Greenberg A.J."/>
            <person name="Griffiths-Jones S."/>
            <person name="Gross S."/>
            <person name="Guigo R."/>
            <person name="Gustafson E.A."/>
            <person name="Haerty W."/>
            <person name="Hahn M.W."/>
            <person name="Halligan D.L."/>
            <person name="Halpern A.L."/>
            <person name="Halter G.M."/>
            <person name="Han M.V."/>
            <person name="Heger A."/>
            <person name="Hillier L."/>
            <person name="Hinrichs A.S."/>
            <person name="Holmes I."/>
            <person name="Hoskins R.A."/>
            <person name="Hubisz M.J."/>
            <person name="Hultmark D."/>
            <person name="Huntley M.A."/>
            <person name="Jaffe D.B."/>
            <person name="Jagadeeshan S."/>
            <person name="Jeck W.R."/>
            <person name="Johnson J."/>
            <person name="Jones C.D."/>
            <person name="Jordan W.C."/>
            <person name="Karpen G.H."/>
            <person name="Kataoka E."/>
            <person name="Keightley P.D."/>
            <person name="Kheradpour P."/>
            <person name="Kirkness E.F."/>
            <person name="Koerich L.B."/>
            <person name="Kristiansen K."/>
            <person name="Kudrna D."/>
            <person name="Kulathinal R.J."/>
            <person name="Kumar S."/>
            <person name="Kwok R."/>
            <person name="Lander E."/>
            <person name="Langley C.H."/>
            <person name="Lapoint R."/>
            <person name="Lazzaro B.P."/>
            <person name="Lee S.J."/>
            <person name="Levesque L."/>
            <person name="Li R."/>
            <person name="Lin C.F."/>
            <person name="Lin M.F."/>
            <person name="Lindblad-Toh K."/>
            <person name="Llopart A."/>
            <person name="Long M."/>
            <person name="Low L."/>
            <person name="Lozovsky E."/>
            <person name="Lu J."/>
            <person name="Luo M."/>
            <person name="Machado C.A."/>
            <person name="Makalowski W."/>
            <person name="Marzo M."/>
            <person name="Matsuda M."/>
            <person name="Matzkin L."/>
            <person name="McAllister B."/>
            <person name="McBride C.S."/>
            <person name="McKernan B."/>
            <person name="McKernan K."/>
            <person name="Mendez-Lago M."/>
            <person name="Minx P."/>
            <person name="Mollenhauer M.U."/>
            <person name="Montooth K."/>
            <person name="Mount S.M."/>
            <person name="Mu X."/>
            <person name="Myers E."/>
            <person name="Negre B."/>
            <person name="Newfeld S."/>
            <person name="Nielsen R."/>
            <person name="Noor M.A."/>
            <person name="O'Grady P."/>
            <person name="Pachter L."/>
            <person name="Papaceit M."/>
            <person name="Parisi M.J."/>
            <person name="Parisi M."/>
            <person name="Parts L."/>
            <person name="Pedersen J.S."/>
            <person name="Pesole G."/>
            <person name="Phillippy A.M."/>
            <person name="Ponting C.P."/>
            <person name="Pop M."/>
            <person name="Porcelli D."/>
            <person name="Powell J.R."/>
            <person name="Prohaska S."/>
            <person name="Pruitt K."/>
            <person name="Puig M."/>
            <person name="Quesneville H."/>
            <person name="Ram K.R."/>
            <person name="Rand D."/>
            <person name="Rasmussen M.D."/>
            <person name="Reed L.K."/>
            <person name="Reenan R."/>
            <person name="Reily A."/>
            <person name="Remington K.A."/>
            <person name="Rieger T.T."/>
            <person name="Ritchie M.G."/>
            <person name="Robin C."/>
            <person name="Rogers Y.H."/>
            <person name="Rohde C."/>
            <person name="Rozas J."/>
            <person name="Rubenfield M.J."/>
            <person name="Ruiz A."/>
            <person name="Russo S."/>
            <person name="Salzberg S.L."/>
            <person name="Sanchez-Gracia A."/>
            <person name="Saranga D.J."/>
            <person name="Sato H."/>
            <person name="Schaeffer S.W."/>
            <person name="Schatz M.C."/>
            <person name="Schlenke T."/>
            <person name="Schwartz R."/>
            <person name="Segarra C."/>
            <person name="Singh R.S."/>
            <person name="Sirot L."/>
            <person name="Sirota M."/>
            <person name="Sisneros N.B."/>
            <person name="Smith C.D."/>
            <person name="Smith T.F."/>
            <person name="Spieth J."/>
            <person name="Stage D.E."/>
            <person name="Stark A."/>
            <person name="Stephan W."/>
            <person name="Strausberg R.L."/>
            <person name="Strempel S."/>
            <person name="Sturgill D."/>
            <person name="Sutton G."/>
            <person name="Sutton G.G."/>
            <person name="Tao W."/>
            <person name="Teichmann S."/>
            <person name="Tobari Y.N."/>
            <person name="Tomimura Y."/>
            <person name="Tsolas J.M."/>
            <person name="Valente V.L."/>
            <person name="Venter E."/>
            <person name="Venter J.C."/>
            <person name="Vicario S."/>
            <person name="Vieira F.G."/>
            <person name="Vilella A.J."/>
            <person name="Villasante A."/>
            <person name="Walenz B."/>
            <person name="Wang J."/>
            <person name="Wasserman M."/>
            <person name="Watts T."/>
            <person name="Wilson D."/>
            <person name="Wilson R.K."/>
            <person name="Wing R.A."/>
            <person name="Wolfner M.F."/>
            <person name="Wong A."/>
            <person name="Wong G.K."/>
            <person name="Wu C.I."/>
            <person name="Wu G."/>
            <person name="Yamamoto D."/>
            <person name="Yang H.P."/>
            <person name="Yang S.P."/>
            <person name="Yorke J.A."/>
            <person name="Yoshida K."/>
            <person name="Zdobnov E."/>
            <person name="Zhang P."/>
            <person name="Zhang Y."/>
            <person name="Zimin A.V."/>
            <person name="Baldwin J."/>
            <person name="Abdouelleil A."/>
            <person name="Abdulkadir J."/>
            <person name="Abebe A."/>
            <person name="Abera B."/>
            <person name="Abreu J."/>
            <person name="Acer S.C."/>
            <person name="Aftuck L."/>
            <person name="Alexander A."/>
            <person name="An P."/>
            <person name="Anderson E."/>
            <person name="Anderson S."/>
            <person name="Arachi H."/>
            <person name="Azer M."/>
            <person name="Bachantsang P."/>
            <person name="Barry A."/>
            <person name="Bayul T."/>
            <person name="Berlin A."/>
            <person name="Bessette D."/>
            <person name="Bloom T."/>
            <person name="Blye J."/>
            <person name="Boguslavskiy L."/>
            <person name="Bonnet C."/>
            <person name="Boukhgalter B."/>
            <person name="Bourzgui I."/>
            <person name="Brown A."/>
            <person name="Cahill P."/>
            <person name="Channer S."/>
            <person name="Cheshatsang Y."/>
            <person name="Chuda L."/>
            <person name="Citroen M."/>
            <person name="Collymore A."/>
            <person name="Cooke P."/>
            <person name="Costello M."/>
            <person name="D'Aco K."/>
            <person name="Daza R."/>
            <person name="De Haan G."/>
            <person name="DeGray S."/>
            <person name="DeMaso C."/>
            <person name="Dhargay N."/>
            <person name="Dooley K."/>
            <person name="Dooley E."/>
            <person name="Doricent M."/>
            <person name="Dorje P."/>
            <person name="Dorjee K."/>
            <person name="Dupes A."/>
            <person name="Elong R."/>
            <person name="Falk J."/>
            <person name="Farina A."/>
            <person name="Faro S."/>
            <person name="Ferguson D."/>
            <person name="Fisher S."/>
            <person name="Foley C.D."/>
            <person name="Franke A."/>
            <person name="Friedrich D."/>
            <person name="Gadbois L."/>
            <person name="Gearin G."/>
            <person name="Gearin C.R."/>
            <person name="Giannoukos G."/>
            <person name="Goode T."/>
            <person name="Graham J."/>
            <person name="Grandbois E."/>
            <person name="Grewal S."/>
            <person name="Gyaltsen K."/>
            <person name="Hafez N."/>
            <person name="Hagos B."/>
            <person name="Hall J."/>
            <person name="Henson C."/>
            <person name="Hollinger A."/>
            <person name="Honan T."/>
            <person name="Huard M.D."/>
            <person name="Hughes L."/>
            <person name="Hurhula B."/>
            <person name="Husby M.E."/>
            <person name="Kamat A."/>
            <person name="Kanga B."/>
            <person name="Kashin S."/>
            <person name="Khazanovich D."/>
            <person name="Kisner P."/>
            <person name="Lance K."/>
            <person name="Lara M."/>
            <person name="Lee W."/>
            <person name="Lennon N."/>
            <person name="Letendre F."/>
            <person name="LeVine R."/>
            <person name="Lipovsky A."/>
            <person name="Liu X."/>
            <person name="Liu J."/>
            <person name="Liu S."/>
            <person name="Lokyitsang T."/>
            <person name="Lokyitsang Y."/>
            <person name="Lubonja R."/>
            <person name="Lui A."/>
            <person name="MacDonald P."/>
            <person name="Magnisalis V."/>
            <person name="Maru K."/>
            <person name="Matthews C."/>
            <person name="McCusker W."/>
            <person name="McDonough S."/>
            <person name="Mehta T."/>
            <person name="Meldrim J."/>
            <person name="Meneus L."/>
            <person name="Mihai O."/>
            <person name="Mihalev A."/>
            <person name="Mihova T."/>
            <person name="Mittelman R."/>
            <person name="Mlenga V."/>
            <person name="Montmayeur A."/>
            <person name="Mulrain L."/>
            <person name="Navidi A."/>
            <person name="Naylor J."/>
            <person name="Negash T."/>
            <person name="Nguyen T."/>
            <person name="Nguyen N."/>
            <person name="Nicol R."/>
            <person name="Norbu C."/>
            <person name="Norbu N."/>
            <person name="Novod N."/>
            <person name="O'Neill B."/>
            <person name="Osman S."/>
            <person name="Markiewicz E."/>
            <person name="Oyono O.L."/>
            <person name="Patti C."/>
            <person name="Phunkhang P."/>
            <person name="Pierre F."/>
            <person name="Priest M."/>
            <person name="Raghuraman S."/>
            <person name="Rege F."/>
            <person name="Reyes R."/>
            <person name="Rise C."/>
            <person name="Rogov P."/>
            <person name="Ross K."/>
            <person name="Ryan E."/>
            <person name="Settipalli S."/>
            <person name="Shea T."/>
            <person name="Sherpa N."/>
            <person name="Shi L."/>
            <person name="Shih D."/>
            <person name="Sparrow T."/>
            <person name="Spaulding J."/>
            <person name="Stalker J."/>
            <person name="Stange-Thomann N."/>
            <person name="Stavropoulos S."/>
            <person name="Stone C."/>
            <person name="Strader C."/>
            <person name="Tesfaye S."/>
            <person name="Thomson T."/>
            <person name="Thoulutsang Y."/>
            <person name="Thoulutsang D."/>
            <person name="Topham K."/>
            <person name="Topping I."/>
            <person name="Tsamla T."/>
            <person name="Vassiliev H."/>
            <person name="Vo A."/>
            <person name="Wangchuk T."/>
            <person name="Wangdi T."/>
            <person name="Weiand M."/>
            <person name="Wilkinson J."/>
            <person name="Wilson A."/>
            <person name="Yadav S."/>
            <person name="Young G."/>
            <person name="Yu Q."/>
            <person name="Zembek L."/>
            <person name="Zhong D."/>
            <person name="Zimmer A."/>
            <person name="Zwirko Z."/>
            <person name="Jaffe D.B."/>
            <person name="Alvarez P."/>
            <person name="Brockman W."/>
            <person name="Butler J."/>
            <person name="Chin C."/>
            <person name="Gnerre S."/>
            <person name="Grabherr M."/>
            <person name="Kleber M."/>
            <person name="Mauceli E."/>
            <person name="MacCallum I."/>
        </authorList>
    </citation>
    <scope>NUCLEOTIDE SEQUENCE [LARGE SCALE GENOMIC DNA]</scope>
    <source>
        <strain evidence="13">Tucson 15287-2541.00</strain>
    </source>
</reference>
<feature type="signal peptide" evidence="10">
    <location>
        <begin position="1"/>
        <end position="18"/>
    </location>
</feature>
<dbReference type="InterPro" id="IPR050685">
    <property type="entry name" value="LDLR"/>
</dbReference>
<dbReference type="eggNOG" id="KOG3627">
    <property type="taxonomic scope" value="Eukaryota"/>
</dbReference>
<dbReference type="SMART" id="SM00192">
    <property type="entry name" value="LDLa"/>
    <property type="match status" value="4"/>
</dbReference>
<dbReference type="Pfam" id="PF00057">
    <property type="entry name" value="Ldl_recept_a"/>
    <property type="match status" value="3"/>
</dbReference>
<keyword evidence="5" id="KW-1133">Transmembrane helix</keyword>
<keyword evidence="7 8" id="KW-1015">Disulfide bond</keyword>
<comment type="caution">
    <text evidence="9">Lacks conserved residue(s) required for the propagation of feature annotation.</text>
</comment>
<gene>
    <name evidence="12" type="primary">Dgri\GH18299</name>
    <name evidence="12" type="ORF">Dgri_GH18299</name>
</gene>
<dbReference type="Gene3D" id="2.10.70.10">
    <property type="entry name" value="Complement Module, domain 1"/>
    <property type="match status" value="1"/>
</dbReference>
<dbReference type="InterPro" id="IPR000436">
    <property type="entry name" value="Sushi_SCR_CCP_dom"/>
</dbReference>
<dbReference type="PANTHER" id="PTHR24270:SF61">
    <property type="entry name" value="EGF-LIKE DOMAIN-CONTAINING PROTEIN"/>
    <property type="match status" value="1"/>
</dbReference>
<dbReference type="InterPro" id="IPR043504">
    <property type="entry name" value="Peptidase_S1_PA_chymotrypsin"/>
</dbReference>
<dbReference type="SUPFAM" id="SSF57535">
    <property type="entry name" value="Complement control module/SCR domain"/>
    <property type="match status" value="1"/>
</dbReference>
<dbReference type="GO" id="GO:0016192">
    <property type="term" value="P:vesicle-mediated transport"/>
    <property type="evidence" value="ECO:0007669"/>
    <property type="project" value="UniProtKB-ARBA"/>
</dbReference>
<name>B4JFA6_DROGR</name>
<feature type="domain" description="Sushi" evidence="11">
    <location>
        <begin position="280"/>
        <end position="355"/>
    </location>
</feature>
<evidence type="ECO:0000256" key="6">
    <source>
        <dbReference type="ARBA" id="ARBA00023136"/>
    </source>
</evidence>
<evidence type="ECO:0000313" key="12">
    <source>
        <dbReference type="EMBL" id="EDV93387.1"/>
    </source>
</evidence>
<dbReference type="InterPro" id="IPR035976">
    <property type="entry name" value="Sushi/SCR/CCP_sf"/>
</dbReference>
<dbReference type="CDD" id="cd00112">
    <property type="entry name" value="LDLa"/>
    <property type="match status" value="3"/>
</dbReference>
<proteinExistence type="predicted"/>
<dbReference type="PANTHER" id="PTHR24270">
    <property type="entry name" value="LOW-DENSITY LIPOPROTEIN RECEPTOR-RELATED"/>
    <property type="match status" value="1"/>
</dbReference>
<dbReference type="PROSITE" id="PS50923">
    <property type="entry name" value="SUSHI"/>
    <property type="match status" value="1"/>
</dbReference>
<organism evidence="13">
    <name type="scientific">Drosophila grimshawi</name>
    <name type="common">Hawaiian fruit fly</name>
    <name type="synonym">Idiomyia grimshawi</name>
    <dbReference type="NCBI Taxonomy" id="7222"/>
    <lineage>
        <taxon>Eukaryota</taxon>
        <taxon>Metazoa</taxon>
        <taxon>Ecdysozoa</taxon>
        <taxon>Arthropoda</taxon>
        <taxon>Hexapoda</taxon>
        <taxon>Insecta</taxon>
        <taxon>Pterygota</taxon>
        <taxon>Neoptera</taxon>
        <taxon>Endopterygota</taxon>
        <taxon>Diptera</taxon>
        <taxon>Brachycera</taxon>
        <taxon>Muscomorpha</taxon>
        <taxon>Ephydroidea</taxon>
        <taxon>Drosophilidae</taxon>
        <taxon>Drosophila</taxon>
        <taxon>Hawaiian Drosophila</taxon>
    </lineage>
</organism>
<evidence type="ECO:0000256" key="8">
    <source>
        <dbReference type="PROSITE-ProRule" id="PRU00124"/>
    </source>
</evidence>
<protein>
    <submittedName>
        <fullName evidence="12">GH18299</fullName>
    </submittedName>
</protein>
<dbReference type="PRINTS" id="PR00261">
    <property type="entry name" value="LDLRECEPTOR"/>
</dbReference>
<dbReference type="EMBL" id="CH916369">
    <property type="protein sequence ID" value="EDV93387.1"/>
    <property type="molecule type" value="Genomic_DNA"/>
</dbReference>
<dbReference type="InterPro" id="IPR023415">
    <property type="entry name" value="LDLR_class-A_CS"/>
</dbReference>
<feature type="disulfide bond" evidence="8">
    <location>
        <begin position="164"/>
        <end position="176"/>
    </location>
</feature>
<keyword evidence="3" id="KW-0812">Transmembrane</keyword>
<evidence type="ECO:0000256" key="10">
    <source>
        <dbReference type="SAM" id="SignalP"/>
    </source>
</evidence>
<keyword evidence="9" id="KW-0768">Sushi</keyword>
<evidence type="ECO:0000256" key="4">
    <source>
        <dbReference type="ARBA" id="ARBA00022737"/>
    </source>
</evidence>
<dbReference type="SUPFAM" id="SSF50494">
    <property type="entry name" value="Trypsin-like serine proteases"/>
    <property type="match status" value="1"/>
</dbReference>
<dbReference type="OMA" id="CANGNDE"/>
<keyword evidence="10" id="KW-0732">Signal</keyword>
<evidence type="ECO:0000256" key="9">
    <source>
        <dbReference type="PROSITE-ProRule" id="PRU00302"/>
    </source>
</evidence>
<keyword evidence="6" id="KW-0472">Membrane</keyword>
<feature type="disulfide bond" evidence="8">
    <location>
        <begin position="31"/>
        <end position="49"/>
    </location>
</feature>
<dbReference type="PROSITE" id="PS01209">
    <property type="entry name" value="LDLRA_1"/>
    <property type="match status" value="1"/>
</dbReference>
<dbReference type="Gene3D" id="4.10.400.10">
    <property type="entry name" value="Low-density Lipoprotein Receptor"/>
    <property type="match status" value="4"/>
</dbReference>
<evidence type="ECO:0000259" key="11">
    <source>
        <dbReference type="PROSITE" id="PS50923"/>
    </source>
</evidence>
<keyword evidence="13" id="KW-1185">Reference proteome</keyword>
<feature type="disulfide bond" evidence="8">
    <location>
        <begin position="73"/>
        <end position="91"/>
    </location>
</feature>
<dbReference type="SUPFAM" id="SSF57424">
    <property type="entry name" value="LDL receptor-like module"/>
    <property type="match status" value="4"/>
</dbReference>
<feature type="disulfide bond" evidence="8">
    <location>
        <begin position="171"/>
        <end position="189"/>
    </location>
</feature>
<dbReference type="Proteomes" id="UP000001070">
    <property type="component" value="Unassembled WGS sequence"/>
</dbReference>
<dbReference type="InParanoid" id="B4JFA6"/>
<sequence length="491" mass="54339">MLAALILTALAFCIQVSAGLLNIDTPVNFACHNGDFISGLLKCNGERNCPDGSDELFSTCYDNICNYETQFRCNYGGCVDVAKKCNHVPDCWDKSDEIKLMCANDTEFAELLTKWRGNCTGELFKFHCKNTADHCLKLSAVCDGITNCPEGDDESVELCGGSICPEKTFRCESGACININDFCNHNIDCSDGSDELPEICINTRVEIDDKVWKSNSCQLPIKTGMQIIDYFEETSFMPGGQVPDKTVVAATCGNGYDDSGEAINKCDDGEWHNQWVGCFRQCDQSSHVRRVKFSTQCILDDGLVDCQGNTHIENTKLYVTCASGYKDSSGVTKGLHTCSENGTWSIEKQNPICEPICGITSPQHPDNIPWTVTIYHTPNSAGDYNFKCLGTIVSPYMVITTDMSEYEAYSYIIAEGKHTVNFNQDEDHGYVLHNVVYRRIISHEVNKVTYKAALFTVVKPFKFGALVRPICLIPNDAEAEDSMTPASICYA</sequence>
<keyword evidence="4" id="KW-0677">Repeat</keyword>
<dbReference type="PhylomeDB" id="B4JFA6"/>
<dbReference type="HOGENOM" id="CLU_027452_3_0_1"/>
<dbReference type="GO" id="GO:0005886">
    <property type="term" value="C:plasma membrane"/>
    <property type="evidence" value="ECO:0007669"/>
    <property type="project" value="TreeGrafter"/>
</dbReference>
<evidence type="ECO:0000256" key="1">
    <source>
        <dbReference type="ARBA" id="ARBA00004167"/>
    </source>
</evidence>
<dbReference type="Gene3D" id="2.40.10.10">
    <property type="entry name" value="Trypsin-like serine proteases"/>
    <property type="match status" value="2"/>
</dbReference>
<dbReference type="InterPro" id="IPR036055">
    <property type="entry name" value="LDL_receptor-like_sf"/>
</dbReference>
<feature type="chain" id="PRO_5002812287" evidence="10">
    <location>
        <begin position="19"/>
        <end position="491"/>
    </location>
</feature>
<dbReference type="GO" id="GO:0012505">
    <property type="term" value="C:endomembrane system"/>
    <property type="evidence" value="ECO:0007669"/>
    <property type="project" value="UniProtKB-SubCell"/>
</dbReference>
<dbReference type="SMR" id="B4JFA6"/>
<dbReference type="AlphaFoldDB" id="B4JFA6"/>
<evidence type="ECO:0000256" key="3">
    <source>
        <dbReference type="ARBA" id="ARBA00022692"/>
    </source>
</evidence>
<accession>B4JFA6</accession>
<evidence type="ECO:0000313" key="13">
    <source>
        <dbReference type="Proteomes" id="UP000001070"/>
    </source>
</evidence>
<dbReference type="InterPro" id="IPR009003">
    <property type="entry name" value="Peptidase_S1_PA"/>
</dbReference>